<reference evidence="1" key="1">
    <citation type="submission" date="2009-10" db="EMBL/GenBank/DDBJ databases">
        <title>Diversity of trophic interactions inside an arsenic-rich microbial ecosystem.</title>
        <authorList>
            <person name="Bertin P.N."/>
            <person name="Heinrich-Salmeron A."/>
            <person name="Pelletier E."/>
            <person name="Goulhen-Chollet F."/>
            <person name="Arsene-Ploetze F."/>
            <person name="Gallien S."/>
            <person name="Calteau A."/>
            <person name="Vallenet D."/>
            <person name="Casiot C."/>
            <person name="Chane-Woon-Ming B."/>
            <person name="Giloteaux L."/>
            <person name="Barakat M."/>
            <person name="Bonnefoy V."/>
            <person name="Bruneel O."/>
            <person name="Chandler M."/>
            <person name="Cleiss J."/>
            <person name="Duran R."/>
            <person name="Elbaz-Poulichet F."/>
            <person name="Fonknechten N."/>
            <person name="Lauga B."/>
            <person name="Mornico D."/>
            <person name="Ortet P."/>
            <person name="Schaeffer C."/>
            <person name="Siguier P."/>
            <person name="Alexander Thil Smith A."/>
            <person name="Van Dorsselaer A."/>
            <person name="Weissenbach J."/>
            <person name="Medigue C."/>
            <person name="Le Paslier D."/>
        </authorList>
    </citation>
    <scope>NUCLEOTIDE SEQUENCE</scope>
</reference>
<protein>
    <submittedName>
        <fullName evidence="1">TPR repeat protein (Modular protein)</fullName>
    </submittedName>
</protein>
<name>E6QK15_9ZZZZ</name>
<comment type="caution">
    <text evidence="1">The sequence shown here is derived from an EMBL/GenBank/DDBJ whole genome shotgun (WGS) entry which is preliminary data.</text>
</comment>
<dbReference type="Pfam" id="PF14559">
    <property type="entry name" value="TPR_19"/>
    <property type="match status" value="1"/>
</dbReference>
<dbReference type="InterPro" id="IPR011990">
    <property type="entry name" value="TPR-like_helical_dom_sf"/>
</dbReference>
<dbReference type="SUPFAM" id="SSF48452">
    <property type="entry name" value="TPR-like"/>
    <property type="match status" value="1"/>
</dbReference>
<gene>
    <name evidence="1" type="ORF">CARN6_0933</name>
</gene>
<dbReference type="Gene3D" id="1.25.40.10">
    <property type="entry name" value="Tetratricopeptide repeat domain"/>
    <property type="match status" value="1"/>
</dbReference>
<dbReference type="EMBL" id="CABQ01000106">
    <property type="protein sequence ID" value="CBI07582.1"/>
    <property type="molecule type" value="Genomic_DNA"/>
</dbReference>
<accession>E6QK15</accession>
<evidence type="ECO:0000313" key="1">
    <source>
        <dbReference type="EMBL" id="CBI07582.1"/>
    </source>
</evidence>
<sequence>MDQASLSDEEICQRRVVELLDRAIALLDAGDARAAAEIFRCVIKIDDRNIEAHHGLARALRDAGQHEAAIAAALALTVLTPADPLAHTGLSIALQQAGHIPQAEAAAARARILEWKQQLAESPVNDPGGEQNGLC</sequence>
<dbReference type="AlphaFoldDB" id="E6QK15"/>
<proteinExistence type="predicted"/>
<organism evidence="1">
    <name type="scientific">mine drainage metagenome</name>
    <dbReference type="NCBI Taxonomy" id="410659"/>
    <lineage>
        <taxon>unclassified sequences</taxon>
        <taxon>metagenomes</taxon>
        <taxon>ecological metagenomes</taxon>
    </lineage>
</organism>